<evidence type="ECO:0000313" key="19">
    <source>
        <dbReference type="Proteomes" id="UP000774130"/>
    </source>
</evidence>
<dbReference type="InterPro" id="IPR006555">
    <property type="entry name" value="ATP-dep_Helicase_C"/>
</dbReference>
<dbReference type="Pfam" id="PF06733">
    <property type="entry name" value="DEAD_2"/>
    <property type="match status" value="1"/>
</dbReference>
<dbReference type="SMART" id="SM00487">
    <property type="entry name" value="DEXDc"/>
    <property type="match status" value="1"/>
</dbReference>
<keyword evidence="2" id="KW-0004">4Fe-4S</keyword>
<keyword evidence="7 18" id="KW-0347">Helicase</keyword>
<dbReference type="PANTHER" id="PTHR11472:SF34">
    <property type="entry name" value="REGULATOR OF TELOMERE ELONGATION HELICASE 1"/>
    <property type="match status" value="1"/>
</dbReference>
<protein>
    <recommendedName>
        <fullName evidence="15">DNA 5'-3' helicase</fullName>
        <ecNumber evidence="15">5.6.2.3</ecNumber>
    </recommendedName>
</protein>
<evidence type="ECO:0000256" key="5">
    <source>
        <dbReference type="ARBA" id="ARBA00022763"/>
    </source>
</evidence>
<evidence type="ECO:0000256" key="1">
    <source>
        <dbReference type="ARBA" id="ARBA00001966"/>
    </source>
</evidence>
<dbReference type="EMBL" id="JAHUZB010000002">
    <property type="protein sequence ID" value="MBV7390260.1"/>
    <property type="molecule type" value="Genomic_DNA"/>
</dbReference>
<keyword evidence="6" id="KW-0378">Hydrolase</keyword>
<dbReference type="PANTHER" id="PTHR11472">
    <property type="entry name" value="DNA REPAIR DEAD HELICASE RAD3/XP-D SUBFAMILY MEMBER"/>
    <property type="match status" value="1"/>
</dbReference>
<dbReference type="Pfam" id="PF13307">
    <property type="entry name" value="Helicase_C_2"/>
    <property type="match status" value="1"/>
</dbReference>
<proteinExistence type="inferred from homology"/>
<dbReference type="Proteomes" id="UP000774130">
    <property type="component" value="Unassembled WGS sequence"/>
</dbReference>
<keyword evidence="5" id="KW-0227">DNA damage</keyword>
<evidence type="ECO:0000259" key="17">
    <source>
        <dbReference type="PROSITE" id="PS51193"/>
    </source>
</evidence>
<gene>
    <name evidence="18" type="ORF">KUA55_06170</name>
</gene>
<keyword evidence="4" id="KW-0547">Nucleotide-binding</keyword>
<evidence type="ECO:0000256" key="14">
    <source>
        <dbReference type="ARBA" id="ARBA00038058"/>
    </source>
</evidence>
<evidence type="ECO:0000256" key="9">
    <source>
        <dbReference type="ARBA" id="ARBA00023004"/>
    </source>
</evidence>
<reference evidence="18 19" key="1">
    <citation type="submission" date="2021-06" db="EMBL/GenBank/DDBJ databases">
        <title>Enterococcus alishanensis sp. nov., a novel lactic acid bacterium isolated from fresh coffee beans.</title>
        <authorList>
            <person name="Chen Y.-S."/>
        </authorList>
    </citation>
    <scope>NUCLEOTIDE SEQUENCE [LARGE SCALE GENOMIC DNA]</scope>
    <source>
        <strain evidence="18 19">ALS3</strain>
    </source>
</reference>
<evidence type="ECO:0000256" key="2">
    <source>
        <dbReference type="ARBA" id="ARBA00022485"/>
    </source>
</evidence>
<dbReference type="RefSeq" id="WP_218325307.1">
    <property type="nucleotide sequence ID" value="NZ_JAHUZB010000002.1"/>
</dbReference>
<evidence type="ECO:0000256" key="8">
    <source>
        <dbReference type="ARBA" id="ARBA00022840"/>
    </source>
</evidence>
<keyword evidence="13" id="KW-0413">Isomerase</keyword>
<comment type="caution">
    <text evidence="18">The sequence shown here is derived from an EMBL/GenBank/DDBJ whole genome shotgun (WGS) entry which is preliminary data.</text>
</comment>
<evidence type="ECO:0000256" key="15">
    <source>
        <dbReference type="ARBA" id="ARBA00044969"/>
    </source>
</evidence>
<dbReference type="EC" id="5.6.2.3" evidence="15"/>
<evidence type="ECO:0000256" key="3">
    <source>
        <dbReference type="ARBA" id="ARBA00022723"/>
    </source>
</evidence>
<dbReference type="Pfam" id="PF00270">
    <property type="entry name" value="DEAD"/>
    <property type="match status" value="1"/>
</dbReference>
<evidence type="ECO:0000256" key="11">
    <source>
        <dbReference type="ARBA" id="ARBA00023125"/>
    </source>
</evidence>
<dbReference type="InterPro" id="IPR014013">
    <property type="entry name" value="Helic_SF1/SF2_ATP-bd_DinG/Rad3"/>
</dbReference>
<dbReference type="InterPro" id="IPR014001">
    <property type="entry name" value="Helicase_ATP-bd"/>
</dbReference>
<evidence type="ECO:0000256" key="7">
    <source>
        <dbReference type="ARBA" id="ARBA00022806"/>
    </source>
</evidence>
<name>A0ABS6TBI3_9ENTE</name>
<feature type="domain" description="Helicase ATP-binding" evidence="17">
    <location>
        <begin position="180"/>
        <end position="442"/>
    </location>
</feature>
<evidence type="ECO:0000256" key="16">
    <source>
        <dbReference type="ARBA" id="ARBA00048954"/>
    </source>
</evidence>
<evidence type="ECO:0000256" key="12">
    <source>
        <dbReference type="ARBA" id="ARBA00023204"/>
    </source>
</evidence>
<keyword evidence="8" id="KW-0067">ATP-binding</keyword>
<dbReference type="SMART" id="SM00488">
    <property type="entry name" value="DEXDc2"/>
    <property type="match status" value="1"/>
</dbReference>
<keyword evidence="11" id="KW-0238">DNA-binding</keyword>
<comment type="catalytic activity">
    <reaction evidence="16">
        <text>ATP + H2O = ADP + phosphate + H(+)</text>
        <dbReference type="Rhea" id="RHEA:13065"/>
        <dbReference type="ChEBI" id="CHEBI:15377"/>
        <dbReference type="ChEBI" id="CHEBI:15378"/>
        <dbReference type="ChEBI" id="CHEBI:30616"/>
        <dbReference type="ChEBI" id="CHEBI:43474"/>
        <dbReference type="ChEBI" id="CHEBI:456216"/>
        <dbReference type="EC" id="5.6.2.3"/>
    </reaction>
</comment>
<comment type="similarity">
    <text evidence="14">Belongs to the helicase family. DinG subfamily.</text>
</comment>
<comment type="cofactor">
    <cofactor evidence="1">
        <name>[4Fe-4S] cluster</name>
        <dbReference type="ChEBI" id="CHEBI:49883"/>
    </cofactor>
</comment>
<evidence type="ECO:0000256" key="13">
    <source>
        <dbReference type="ARBA" id="ARBA00023235"/>
    </source>
</evidence>
<evidence type="ECO:0000256" key="6">
    <source>
        <dbReference type="ARBA" id="ARBA00022801"/>
    </source>
</evidence>
<dbReference type="InterPro" id="IPR006554">
    <property type="entry name" value="Helicase-like_DEXD_c2"/>
</dbReference>
<accession>A0ABS6TBI3</accession>
<evidence type="ECO:0000256" key="4">
    <source>
        <dbReference type="ARBA" id="ARBA00022741"/>
    </source>
</evidence>
<keyword evidence="19" id="KW-1185">Reference proteome</keyword>
<dbReference type="InterPro" id="IPR010614">
    <property type="entry name" value="RAD3-like_helicase_DEAD"/>
</dbReference>
<keyword evidence="10" id="KW-0411">Iron-sulfur</keyword>
<sequence length="790" mass="91474">MTVKKIAVRKLVEFIMRTGSIDEGKNSQHTAQEGAKIHRSLQKQAGTGYEKEVWLKKQLTLADETIQVEGRADGIITSETGITIDEIKTSETPFEDLTEGLVNLFFYQGMVYAYIYAESQELSEINVQVRYFQTIEKKITTTTRKYSFDELVSFFSDLMSRYEGWLVFETNWHQIRNQSLKELPFPFPQYRTGQRELAAAVYKTIYHQQQLFVEAPTGTGKTLSTLFPAFKALGEGVGERIFYLTAKTITRTVAEETIDKLAKKNGRVKSVTLTAKDKICFLSERNCTPEHCPFAAGYYDRVNDGLWDMLQEEDQFTRPVIEQYAKKHQLCPFELSLDVSLFCDVVIGDYNYLFDPVVHLQRFFEEENPNNIVLVDEAHNLVNRSKEMYSAEISREKIYTVGQATKKSFRKLRKAFNQVDNEFELIHKVLEEKNTNYHHQKAAAESLVNRLYSLQDLMKEWLAEHPEDDNQEKMLNLYFDILRFTRLSEFYDDHYETTVEKKQYDLIVKIYCIDPSLFLQQSMNLVGSTVLFSASFSPLPYYQEVLSENTESLTYRLPNPFPNENRLLLVHNNIQTTYQKRQQSLPEVVKSIEALVKVKKGNYLVFFPSFQYLDEVAEEFKRTFPEYNSLIQASQMSESEREQFLANFDGNNKETLVAFAVLGGIFSEGIDLTGDKLIGVVVVGVGLPQINHEQNLIKDYFDEKNNQGFSYAYQLPGINKVIQAAGRVIRQMNDRGVILLLDQRFNQASYQKLLPPSWYDRKIIHRTTEISIEVEKFWQKKLADTSASDN</sequence>
<evidence type="ECO:0000256" key="10">
    <source>
        <dbReference type="ARBA" id="ARBA00023014"/>
    </source>
</evidence>
<dbReference type="SMART" id="SM00491">
    <property type="entry name" value="HELICc2"/>
    <property type="match status" value="1"/>
</dbReference>
<organism evidence="18 19">
    <name type="scientific">Enterococcus alishanensis</name>
    <dbReference type="NCBI Taxonomy" id="1303817"/>
    <lineage>
        <taxon>Bacteria</taxon>
        <taxon>Bacillati</taxon>
        <taxon>Bacillota</taxon>
        <taxon>Bacilli</taxon>
        <taxon>Lactobacillales</taxon>
        <taxon>Enterococcaceae</taxon>
        <taxon>Enterococcus</taxon>
    </lineage>
</organism>
<keyword evidence="9" id="KW-0408">Iron</keyword>
<keyword evidence="12" id="KW-0234">DNA repair</keyword>
<keyword evidence="3" id="KW-0479">Metal-binding</keyword>
<evidence type="ECO:0000313" key="18">
    <source>
        <dbReference type="EMBL" id="MBV7390260.1"/>
    </source>
</evidence>
<dbReference type="InterPro" id="IPR011545">
    <property type="entry name" value="DEAD/DEAH_box_helicase_dom"/>
</dbReference>
<dbReference type="PROSITE" id="PS51193">
    <property type="entry name" value="HELICASE_ATP_BIND_2"/>
    <property type="match status" value="1"/>
</dbReference>
<dbReference type="GO" id="GO:0004386">
    <property type="term" value="F:helicase activity"/>
    <property type="evidence" value="ECO:0007669"/>
    <property type="project" value="UniProtKB-KW"/>
</dbReference>
<dbReference type="InterPro" id="IPR045028">
    <property type="entry name" value="DinG/Rad3-like"/>
</dbReference>